<feature type="region of interest" description="Disordered" evidence="1">
    <location>
        <begin position="45"/>
        <end position="177"/>
    </location>
</feature>
<feature type="compositionally biased region" description="Basic and acidic residues" evidence="1">
    <location>
        <begin position="66"/>
        <end position="84"/>
    </location>
</feature>
<gene>
    <name evidence="2" type="ORF">TNCT_150731</name>
</gene>
<sequence>MVDTVSAALQNVESYLTGTATDFSQLKQTLAVFWSGGEGSRAIHVETEDGERSRASQVETEGSEGLTREESTKREQLRGKRGRSEGSAASINNQEPQHHSKRRPPERLNFRKRRASSSLQEEKKIKRRPHGSHKWRKRPVTQFLPSGPRTRKMTRREATDERQAQSGRSSPCPQHSTVAVNDKQVLPRRSSPYSLRNRLRISERPAIPGRASPYITKKLRGVKETRKRNIYDPEEQI</sequence>
<keyword evidence="3" id="KW-1185">Reference proteome</keyword>
<evidence type="ECO:0000256" key="1">
    <source>
        <dbReference type="SAM" id="MobiDB-lite"/>
    </source>
</evidence>
<proteinExistence type="predicted"/>
<feature type="compositionally biased region" description="Basic and acidic residues" evidence="1">
    <location>
        <begin position="45"/>
        <end position="54"/>
    </location>
</feature>
<dbReference type="Proteomes" id="UP000887116">
    <property type="component" value="Unassembled WGS sequence"/>
</dbReference>
<protein>
    <submittedName>
        <fullName evidence="2">Uncharacterized protein</fullName>
    </submittedName>
</protein>
<organism evidence="2 3">
    <name type="scientific">Trichonephila clavata</name>
    <name type="common">Joro spider</name>
    <name type="synonym">Nephila clavata</name>
    <dbReference type="NCBI Taxonomy" id="2740835"/>
    <lineage>
        <taxon>Eukaryota</taxon>
        <taxon>Metazoa</taxon>
        <taxon>Ecdysozoa</taxon>
        <taxon>Arthropoda</taxon>
        <taxon>Chelicerata</taxon>
        <taxon>Arachnida</taxon>
        <taxon>Araneae</taxon>
        <taxon>Araneomorphae</taxon>
        <taxon>Entelegynae</taxon>
        <taxon>Araneoidea</taxon>
        <taxon>Nephilidae</taxon>
        <taxon>Trichonephila</taxon>
    </lineage>
</organism>
<dbReference type="EMBL" id="BMAO01000046">
    <property type="protein sequence ID" value="GFQ63946.1"/>
    <property type="molecule type" value="Genomic_DNA"/>
</dbReference>
<dbReference type="OrthoDB" id="6461918at2759"/>
<accession>A0A8X6K726</accession>
<evidence type="ECO:0000313" key="2">
    <source>
        <dbReference type="EMBL" id="GFQ63946.1"/>
    </source>
</evidence>
<comment type="caution">
    <text evidence="2">The sequence shown here is derived from an EMBL/GenBank/DDBJ whole genome shotgun (WGS) entry which is preliminary data.</text>
</comment>
<reference evidence="2" key="1">
    <citation type="submission" date="2020-07" db="EMBL/GenBank/DDBJ databases">
        <title>Multicomponent nature underlies the extraordinary mechanical properties of spider dragline silk.</title>
        <authorList>
            <person name="Kono N."/>
            <person name="Nakamura H."/>
            <person name="Mori M."/>
            <person name="Yoshida Y."/>
            <person name="Ohtoshi R."/>
            <person name="Malay A.D."/>
            <person name="Moran D.A.P."/>
            <person name="Tomita M."/>
            <person name="Numata K."/>
            <person name="Arakawa K."/>
        </authorList>
    </citation>
    <scope>NUCLEOTIDE SEQUENCE</scope>
</reference>
<name>A0A8X6K726_TRICU</name>
<feature type="compositionally biased region" description="Polar residues" evidence="1">
    <location>
        <begin position="164"/>
        <end position="177"/>
    </location>
</feature>
<feature type="compositionally biased region" description="Basic residues" evidence="1">
    <location>
        <begin position="125"/>
        <end position="139"/>
    </location>
</feature>
<evidence type="ECO:0000313" key="3">
    <source>
        <dbReference type="Proteomes" id="UP000887116"/>
    </source>
</evidence>
<dbReference type="AlphaFoldDB" id="A0A8X6K726"/>